<dbReference type="EMBL" id="JBHUCP010000002">
    <property type="protein sequence ID" value="MFD1528377.1"/>
    <property type="molecule type" value="Genomic_DNA"/>
</dbReference>
<gene>
    <name evidence="1" type="ORF">ACFSCY_02885</name>
</gene>
<dbReference type="Proteomes" id="UP001597145">
    <property type="component" value="Unassembled WGS sequence"/>
</dbReference>
<reference evidence="2" key="1">
    <citation type="journal article" date="2019" name="Int. J. Syst. Evol. Microbiol.">
        <title>The Global Catalogue of Microorganisms (GCM) 10K type strain sequencing project: providing services to taxonomists for standard genome sequencing and annotation.</title>
        <authorList>
            <consortium name="The Broad Institute Genomics Platform"/>
            <consortium name="The Broad Institute Genome Sequencing Center for Infectious Disease"/>
            <person name="Wu L."/>
            <person name="Ma J."/>
        </authorList>
    </citation>
    <scope>NUCLEOTIDE SEQUENCE [LARGE SCALE GENOMIC DNA]</scope>
    <source>
        <strain evidence="2">JCM 12165</strain>
    </source>
</reference>
<keyword evidence="2" id="KW-1185">Reference proteome</keyword>
<protein>
    <submittedName>
        <fullName evidence="1">Uncharacterized protein</fullName>
    </submittedName>
</protein>
<comment type="caution">
    <text evidence="1">The sequence shown here is derived from an EMBL/GenBank/DDBJ whole genome shotgun (WGS) entry which is preliminary data.</text>
</comment>
<proteinExistence type="predicted"/>
<organism evidence="1 2">
    <name type="scientific">Pseudonocardia aurantiaca</name>
    <dbReference type="NCBI Taxonomy" id="75290"/>
    <lineage>
        <taxon>Bacteria</taxon>
        <taxon>Bacillati</taxon>
        <taxon>Actinomycetota</taxon>
        <taxon>Actinomycetes</taxon>
        <taxon>Pseudonocardiales</taxon>
        <taxon>Pseudonocardiaceae</taxon>
        <taxon>Pseudonocardia</taxon>
    </lineage>
</organism>
<dbReference type="RefSeq" id="WP_343988388.1">
    <property type="nucleotide sequence ID" value="NZ_BAAAJG010000029.1"/>
</dbReference>
<name>A0ABW4FDX1_9PSEU</name>
<evidence type="ECO:0000313" key="1">
    <source>
        <dbReference type="EMBL" id="MFD1528377.1"/>
    </source>
</evidence>
<evidence type="ECO:0000313" key="2">
    <source>
        <dbReference type="Proteomes" id="UP001597145"/>
    </source>
</evidence>
<accession>A0ABW4FDX1</accession>
<sequence>MSKGGQDEDPIRDMTVITALFADPRHRSVGRPVLAFDAALLDSGRRDVFVV</sequence>